<organism evidence="5 6">
    <name type="scientific">Candidatus Uhrbacteria bacterium CG_4_10_14_0_8_um_filter_58_22</name>
    <dbReference type="NCBI Taxonomy" id="1975029"/>
    <lineage>
        <taxon>Bacteria</taxon>
        <taxon>Candidatus Uhriibacteriota</taxon>
    </lineage>
</organism>
<evidence type="ECO:0000256" key="3">
    <source>
        <dbReference type="ARBA" id="ARBA00022840"/>
    </source>
</evidence>
<proteinExistence type="inferred from homology"/>
<evidence type="ECO:0000313" key="6">
    <source>
        <dbReference type="Proteomes" id="UP000230973"/>
    </source>
</evidence>
<dbReference type="GO" id="GO:0008986">
    <property type="term" value="F:pyruvate, water dikinase activity"/>
    <property type="evidence" value="ECO:0007669"/>
    <property type="project" value="InterPro"/>
</dbReference>
<evidence type="ECO:0000313" key="5">
    <source>
        <dbReference type="EMBL" id="PIY63368.1"/>
    </source>
</evidence>
<dbReference type="Pfam" id="PF00391">
    <property type="entry name" value="PEP-utilizers"/>
    <property type="match status" value="1"/>
</dbReference>
<dbReference type="InterPro" id="IPR036637">
    <property type="entry name" value="Phosphohistidine_dom_sf"/>
</dbReference>
<dbReference type="PANTHER" id="PTHR43030:SF1">
    <property type="entry name" value="PHOSPHOENOLPYRUVATE SYNTHASE"/>
    <property type="match status" value="1"/>
</dbReference>
<evidence type="ECO:0000259" key="4">
    <source>
        <dbReference type="Pfam" id="PF00391"/>
    </source>
</evidence>
<name>A0A2M7QB23_9BACT</name>
<evidence type="ECO:0000256" key="1">
    <source>
        <dbReference type="ARBA" id="ARBA00007837"/>
    </source>
</evidence>
<dbReference type="Gene3D" id="3.50.30.10">
    <property type="entry name" value="Phosphohistidine domain"/>
    <property type="match status" value="1"/>
</dbReference>
<protein>
    <recommendedName>
        <fullName evidence="4">PEP-utilising enzyme mobile domain-containing protein</fullName>
    </recommendedName>
</protein>
<dbReference type="Proteomes" id="UP000230973">
    <property type="component" value="Unassembled WGS sequence"/>
</dbReference>
<reference evidence="6" key="1">
    <citation type="submission" date="2017-09" db="EMBL/GenBank/DDBJ databases">
        <title>Depth-based differentiation of microbial function through sediment-hosted aquifers and enrichment of novel symbionts in the deep terrestrial subsurface.</title>
        <authorList>
            <person name="Probst A.J."/>
            <person name="Ladd B."/>
            <person name="Jarett J.K."/>
            <person name="Geller-Mcgrath D.E."/>
            <person name="Sieber C.M.K."/>
            <person name="Emerson J.B."/>
            <person name="Anantharaman K."/>
            <person name="Thomas B.C."/>
            <person name="Malmstrom R."/>
            <person name="Stieglmeier M."/>
            <person name="Klingl A."/>
            <person name="Woyke T."/>
            <person name="Ryan C.M."/>
            <person name="Banfield J.F."/>
        </authorList>
    </citation>
    <scope>NUCLEOTIDE SEQUENCE [LARGE SCALE GENOMIC DNA]</scope>
</reference>
<comment type="similarity">
    <text evidence="1">Belongs to the PEP-utilizing enzyme family.</text>
</comment>
<dbReference type="AlphaFoldDB" id="A0A2M7QB23"/>
<comment type="caution">
    <text evidence="5">The sequence shown here is derived from an EMBL/GenBank/DDBJ whole genome shotgun (WGS) entry which is preliminary data.</text>
</comment>
<dbReference type="InterPro" id="IPR006319">
    <property type="entry name" value="PEP_synth"/>
</dbReference>
<dbReference type="EMBL" id="PFLC01000004">
    <property type="protein sequence ID" value="PIY63368.1"/>
    <property type="molecule type" value="Genomic_DNA"/>
</dbReference>
<dbReference type="GO" id="GO:0005524">
    <property type="term" value="F:ATP binding"/>
    <property type="evidence" value="ECO:0007669"/>
    <property type="project" value="UniProtKB-KW"/>
</dbReference>
<evidence type="ECO:0000256" key="2">
    <source>
        <dbReference type="ARBA" id="ARBA00022741"/>
    </source>
</evidence>
<feature type="domain" description="PEP-utilising enzyme mobile" evidence="4">
    <location>
        <begin position="199"/>
        <end position="268"/>
    </location>
</feature>
<dbReference type="InterPro" id="IPR008279">
    <property type="entry name" value="PEP-util_enz_mobile_dom"/>
</dbReference>
<accession>A0A2M7QB23</accession>
<keyword evidence="2" id="KW-0547">Nucleotide-binding</keyword>
<dbReference type="PANTHER" id="PTHR43030">
    <property type="entry name" value="PHOSPHOENOLPYRUVATE SYNTHASE"/>
    <property type="match status" value="1"/>
</dbReference>
<dbReference type="SUPFAM" id="SSF52009">
    <property type="entry name" value="Phosphohistidine domain"/>
    <property type="match status" value="1"/>
</dbReference>
<sequence length="275" mass="30757">MDGFVSRTVSEELGKLSDGRLFMLFDDCLNVLNRFGQVYGKTEPVYFGGTGRVEVERPDSFLKSIAEYRFSLKEKSRALFRLLLDVILKEMAVRFGLPVDDLCFYTMDELVSLIDTGQKIEIQERRAGYVLWKSHGEKRIFSGERFGEIERYVDERMMSGQEDGVLTGSVAFGGKVRGRVRILRHDKKDISKEVEKFVEGDILVTEMTRPDTVLACGKASAIVTDEGGVVCHAAIVARELKKPCIVGTKIATRVLKDGMIAEVDADRGIVRVIGS</sequence>
<gene>
    <name evidence="5" type="ORF">COY93_00285</name>
</gene>
<keyword evidence="3" id="KW-0067">ATP-binding</keyword>